<reference evidence="3 4" key="2">
    <citation type="journal article" date="2016" name="Science">
        <title>A bacterium that degrades and assimilates poly(ethylene terephthalate).</title>
        <authorList>
            <person name="Yoshida S."/>
            <person name="Hiraga K."/>
            <person name="Takehana T."/>
            <person name="Taniguchi I."/>
            <person name="Yamaji H."/>
            <person name="Maeda Y."/>
            <person name="Toyohara K."/>
            <person name="Miyamoto K."/>
            <person name="Kimura Y."/>
            <person name="Oda K."/>
        </authorList>
    </citation>
    <scope>NUCLEOTIDE SEQUENCE [LARGE SCALE GENOMIC DNA]</scope>
    <source>
        <strain evidence="4">NBRC 110686 / TISTR 2288 / 201-F6</strain>
    </source>
</reference>
<protein>
    <submittedName>
        <fullName evidence="3">Putative exported protein</fullName>
    </submittedName>
</protein>
<keyword evidence="4" id="KW-1185">Reference proteome</keyword>
<dbReference type="Pfam" id="PF03401">
    <property type="entry name" value="TctC"/>
    <property type="match status" value="1"/>
</dbReference>
<evidence type="ECO:0000313" key="4">
    <source>
        <dbReference type="Proteomes" id="UP000037660"/>
    </source>
</evidence>
<reference evidence="4" key="1">
    <citation type="submission" date="2015-07" db="EMBL/GenBank/DDBJ databases">
        <title>Discovery of a poly(ethylene terephthalate assimilation.</title>
        <authorList>
            <person name="Yoshida S."/>
            <person name="Hiraga K."/>
            <person name="Takehana T."/>
            <person name="Taniguchi I."/>
            <person name="Yamaji H."/>
            <person name="Maeda Y."/>
            <person name="Toyohara K."/>
            <person name="Miyamoto K."/>
            <person name="Kimura Y."/>
            <person name="Oda K."/>
        </authorList>
    </citation>
    <scope>NUCLEOTIDE SEQUENCE [LARGE SCALE GENOMIC DNA]</scope>
    <source>
        <strain evidence="4">NBRC 110686 / TISTR 2288 / 201-F6</strain>
    </source>
</reference>
<dbReference type="OrthoDB" id="9780943at2"/>
<evidence type="ECO:0000256" key="1">
    <source>
        <dbReference type="ARBA" id="ARBA00006987"/>
    </source>
</evidence>
<proteinExistence type="inferred from homology"/>
<dbReference type="SUPFAM" id="SSF53850">
    <property type="entry name" value="Periplasmic binding protein-like II"/>
    <property type="match status" value="1"/>
</dbReference>
<dbReference type="Proteomes" id="UP000037660">
    <property type="component" value="Unassembled WGS sequence"/>
</dbReference>
<organism evidence="3 4">
    <name type="scientific">Piscinibacter sakaiensis</name>
    <name type="common">Ideonella sakaiensis</name>
    <dbReference type="NCBI Taxonomy" id="1547922"/>
    <lineage>
        <taxon>Bacteria</taxon>
        <taxon>Pseudomonadati</taxon>
        <taxon>Pseudomonadota</taxon>
        <taxon>Betaproteobacteria</taxon>
        <taxon>Burkholderiales</taxon>
        <taxon>Sphaerotilaceae</taxon>
        <taxon>Piscinibacter</taxon>
    </lineage>
</organism>
<sequence>MTPFVRRVGAALGLSGSLALAPVAAQPAGAAAEAGSAYPTQPVSLIVPFSPGGDADVAARALVLGTQRALGQPLLPINRAGASGAIGSLAVKQARPDGYTLLLARVGSQVVLPALQPTLAYKWNDFTLLGLLELNPVVCVTRAESPLRTLKDLTDALKARPGKLNYSTSGAGTILNFGPQLLFDQLKLGKDAAVQIAYKGGGEAAMAVIAGDVDFSCGNLTSVIGNIKGGRLRALVTTTPERLKDLPEVPTARESGYPQLEAIVGWSALYGPPGMPRALVDRWTALLAGAAADPQWQAATEKAGSIPRVLGPAETEAFIAAQFAVYERLGRQLQIEIK</sequence>
<accession>A0A0K8P4N1</accession>
<dbReference type="RefSeq" id="WP_054021419.1">
    <property type="nucleotide sequence ID" value="NZ_BBYR01000047.1"/>
</dbReference>
<dbReference type="AlphaFoldDB" id="A0A0K8P4N1"/>
<gene>
    <name evidence="3" type="ORF">ISF6_3339</name>
</gene>
<evidence type="ECO:0000256" key="2">
    <source>
        <dbReference type="SAM" id="SignalP"/>
    </source>
</evidence>
<keyword evidence="2" id="KW-0732">Signal</keyword>
<dbReference type="PIRSF" id="PIRSF017082">
    <property type="entry name" value="YflP"/>
    <property type="match status" value="1"/>
</dbReference>
<evidence type="ECO:0000313" key="3">
    <source>
        <dbReference type="EMBL" id="GAP37484.1"/>
    </source>
</evidence>
<feature type="chain" id="PRO_5005513689" evidence="2">
    <location>
        <begin position="22"/>
        <end position="338"/>
    </location>
</feature>
<comment type="caution">
    <text evidence="3">The sequence shown here is derived from an EMBL/GenBank/DDBJ whole genome shotgun (WGS) entry which is preliminary data.</text>
</comment>
<dbReference type="InterPro" id="IPR042100">
    <property type="entry name" value="Bug_dom1"/>
</dbReference>
<dbReference type="STRING" id="1547922.ISF6_3339"/>
<feature type="signal peptide" evidence="2">
    <location>
        <begin position="1"/>
        <end position="21"/>
    </location>
</feature>
<dbReference type="PANTHER" id="PTHR42928">
    <property type="entry name" value="TRICARBOXYLATE-BINDING PROTEIN"/>
    <property type="match status" value="1"/>
</dbReference>
<dbReference type="EMBL" id="BBYR01000047">
    <property type="protein sequence ID" value="GAP37484.1"/>
    <property type="molecule type" value="Genomic_DNA"/>
</dbReference>
<dbReference type="Gene3D" id="3.40.190.10">
    <property type="entry name" value="Periplasmic binding protein-like II"/>
    <property type="match status" value="1"/>
</dbReference>
<comment type="similarity">
    <text evidence="1">Belongs to the UPF0065 (bug) family.</text>
</comment>
<dbReference type="CDD" id="cd07012">
    <property type="entry name" value="PBP2_Bug_TTT"/>
    <property type="match status" value="1"/>
</dbReference>
<dbReference type="InterPro" id="IPR005064">
    <property type="entry name" value="BUG"/>
</dbReference>
<dbReference type="PANTHER" id="PTHR42928:SF5">
    <property type="entry name" value="BLR1237 PROTEIN"/>
    <property type="match status" value="1"/>
</dbReference>
<name>A0A0K8P4N1_PISS1</name>
<dbReference type="Gene3D" id="3.40.190.150">
    <property type="entry name" value="Bordetella uptake gene, domain 1"/>
    <property type="match status" value="1"/>
</dbReference>